<proteinExistence type="predicted"/>
<evidence type="ECO:0000313" key="1">
    <source>
        <dbReference type="EMBL" id="NZA03233.1"/>
    </source>
</evidence>
<keyword evidence="2" id="KW-1185">Reference proteome</keyword>
<organism evidence="1 2">
    <name type="scientific">Ottowia beijingensis</name>
    <dbReference type="NCBI Taxonomy" id="1207057"/>
    <lineage>
        <taxon>Bacteria</taxon>
        <taxon>Pseudomonadati</taxon>
        <taxon>Pseudomonadota</taxon>
        <taxon>Betaproteobacteria</taxon>
        <taxon>Burkholderiales</taxon>
        <taxon>Comamonadaceae</taxon>
        <taxon>Ottowia</taxon>
    </lineage>
</organism>
<sequence length="129" mass="13306">MRFSLAGLNCPSEGVRFGGGQTVVVESLDPVHIWDETAQTVRHGTSNTPANGPKSSSFTVSGATSLTLTGVNANCRRGLIALSVTRPAVGAAAVQPVPVDNPWALLTLSVALAGAAAVVRRRNRSKADE</sequence>
<dbReference type="RefSeq" id="WP_180551482.1">
    <property type="nucleotide sequence ID" value="NZ_JACCKX010000001.1"/>
</dbReference>
<dbReference type="InterPro" id="IPR026442">
    <property type="entry name" value="IPTL_CTERM"/>
</dbReference>
<name>A0A853IZ73_9BURK</name>
<dbReference type="EMBL" id="JACCKX010000001">
    <property type="protein sequence ID" value="NZA03233.1"/>
    <property type="molecule type" value="Genomic_DNA"/>
</dbReference>
<protein>
    <submittedName>
        <fullName evidence="1">IPTL-CTERM sorting domain-containing protein</fullName>
    </submittedName>
</protein>
<comment type="caution">
    <text evidence="1">The sequence shown here is derived from an EMBL/GenBank/DDBJ whole genome shotgun (WGS) entry which is preliminary data.</text>
</comment>
<gene>
    <name evidence="1" type="ORF">H0I39_18640</name>
</gene>
<evidence type="ECO:0000313" key="2">
    <source>
        <dbReference type="Proteomes" id="UP000589716"/>
    </source>
</evidence>
<accession>A0A853IZ73</accession>
<dbReference type="AlphaFoldDB" id="A0A853IZ73"/>
<dbReference type="Proteomes" id="UP000589716">
    <property type="component" value="Unassembled WGS sequence"/>
</dbReference>
<dbReference type="NCBIfam" id="TIGR04174">
    <property type="entry name" value="IPTL_CTERM"/>
    <property type="match status" value="1"/>
</dbReference>
<reference evidence="1 2" key="1">
    <citation type="submission" date="2020-07" db="EMBL/GenBank/DDBJ databases">
        <authorList>
            <person name="Maaloum M."/>
        </authorList>
    </citation>
    <scope>NUCLEOTIDE SEQUENCE [LARGE SCALE GENOMIC DNA]</scope>
    <source>
        <strain evidence="1 2">GCS-AN-3</strain>
    </source>
</reference>